<comment type="caution">
    <text evidence="2">The sequence shown here is derived from an EMBL/GenBank/DDBJ whole genome shotgun (WGS) entry which is preliminary data.</text>
</comment>
<dbReference type="EMBL" id="RBWU01000003">
    <property type="protein sequence ID" value="RKS74732.1"/>
    <property type="molecule type" value="Genomic_DNA"/>
</dbReference>
<evidence type="ECO:0000313" key="3">
    <source>
        <dbReference type="Proteomes" id="UP000274601"/>
    </source>
</evidence>
<evidence type="ECO:0000259" key="1">
    <source>
        <dbReference type="Pfam" id="PF15567"/>
    </source>
</evidence>
<organism evidence="2 3">
    <name type="scientific">Actinomadura pelletieri DSM 43383</name>
    <dbReference type="NCBI Taxonomy" id="1120940"/>
    <lineage>
        <taxon>Bacteria</taxon>
        <taxon>Bacillati</taxon>
        <taxon>Actinomycetota</taxon>
        <taxon>Actinomycetes</taxon>
        <taxon>Streptosporangiales</taxon>
        <taxon>Thermomonosporaceae</taxon>
        <taxon>Actinomadura</taxon>
    </lineage>
</organism>
<protein>
    <submittedName>
        <fullName evidence="2">Immunity protein 35 of polymorphic toxin system</fullName>
    </submittedName>
</protein>
<keyword evidence="3" id="KW-1185">Reference proteome</keyword>
<gene>
    <name evidence="2" type="ORF">BZB76_3249</name>
</gene>
<dbReference type="InterPro" id="IPR029082">
    <property type="entry name" value="Imm35"/>
</dbReference>
<dbReference type="Pfam" id="PF15567">
    <property type="entry name" value="Imm35"/>
    <property type="match status" value="1"/>
</dbReference>
<name>A0A495QPC9_9ACTN</name>
<dbReference type="OrthoDB" id="4516685at2"/>
<dbReference type="Proteomes" id="UP000274601">
    <property type="component" value="Unassembled WGS sequence"/>
</dbReference>
<accession>A0A495QPC9</accession>
<reference evidence="2 3" key="1">
    <citation type="submission" date="2018-10" db="EMBL/GenBank/DDBJ databases">
        <title>Genomic Encyclopedia of Archaeal and Bacterial Type Strains, Phase II (KMG-II): from individual species to whole genera.</title>
        <authorList>
            <person name="Goeker M."/>
        </authorList>
    </citation>
    <scope>NUCLEOTIDE SEQUENCE [LARGE SCALE GENOMIC DNA]</scope>
    <source>
        <strain evidence="2 3">DSM 43383</strain>
    </source>
</reference>
<sequence length="96" mass="10649">MDIDRARESAVAYLAEFASPARPLALFENDLAEDKEWCYVFPWNTAKYVETRVLLDSMGPGAGPVVVVKSTGAVWMLASSPPFEEQLAEYRRAHAA</sequence>
<dbReference type="RefSeq" id="WP_121435128.1">
    <property type="nucleotide sequence ID" value="NZ_RBWU01000003.1"/>
</dbReference>
<proteinExistence type="predicted"/>
<evidence type="ECO:0000313" key="2">
    <source>
        <dbReference type="EMBL" id="RKS74732.1"/>
    </source>
</evidence>
<dbReference type="AlphaFoldDB" id="A0A495QPC9"/>
<feature type="domain" description="Immunity protein 35" evidence="1">
    <location>
        <begin position="5"/>
        <end position="90"/>
    </location>
</feature>